<dbReference type="SMART" id="SM01065">
    <property type="entry name" value="CBM_2"/>
    <property type="match status" value="1"/>
</dbReference>
<accession>A0A0D3AZB7</accession>
<dbReference type="CDD" id="cd05467">
    <property type="entry name" value="CBM20"/>
    <property type="match status" value="1"/>
</dbReference>
<dbReference type="PANTHER" id="PTHR15048:SF0">
    <property type="entry name" value="STARCH-BINDING DOMAIN-CONTAINING PROTEIN 1"/>
    <property type="match status" value="1"/>
</dbReference>
<sequence>MHGHCHVGVLCFTYGSPHTIQTNEEDRLSLKKKKMMIGGTLTSSSSTSTAKIILEAFPAEIFRRGGATAEMFPRKTSHLKLLRVDSLHGRILKPIPLRSSSIKANIEEEDAETEAVEKSPGRSVRVRFQLRKECVFGEHFFILGDHPVFGGGLWDPENALPLNWSDGHVWTLDLELPVGRLVEFKFILKAKTGEILWQPGPNRAIDTWETSKTIRICEDWENADLQMMREEDFVLFDQEEEQSSFVLDMPLVAENVTHPNQSVTLVTDASSNGAGEEVEVRAPVQQITSVVAVENEGYVSDDEPEEISSFNIQNEKPMEHSSGALTACQDGNVTEEAMFTEEESPVLVPGLFPPSDLDSEEVSGPIAHVAVEVINEGKAETFPEVDEKQETKGERNERGKVKAVSVFDKSEQEAGKGVEKMHYSAAEEEIQLETEALLGTPHVLLEKDIQWGRRKLYKLLSNFGLL</sequence>
<dbReference type="HOGENOM" id="CLU_060637_0_0_1"/>
<feature type="domain" description="CBM20" evidence="1">
    <location>
        <begin position="118"/>
        <end position="222"/>
    </location>
</feature>
<evidence type="ECO:0000259" key="1">
    <source>
        <dbReference type="PROSITE" id="PS51166"/>
    </source>
</evidence>
<dbReference type="Proteomes" id="UP000032141">
    <property type="component" value="Chromosome C3"/>
</dbReference>
<dbReference type="InterPro" id="IPR013784">
    <property type="entry name" value="Carb-bd-like_fold"/>
</dbReference>
<dbReference type="OrthoDB" id="550577at2759"/>
<evidence type="ECO:0000313" key="2">
    <source>
        <dbReference type="EnsemblPlants" id="Bo3g001520.1"/>
    </source>
</evidence>
<dbReference type="SUPFAM" id="SSF49452">
    <property type="entry name" value="Starch-binding domain-like"/>
    <property type="match status" value="1"/>
</dbReference>
<reference evidence="2 3" key="1">
    <citation type="journal article" date="2014" name="Genome Biol.">
        <title>Transcriptome and methylome profiling reveals relics of genome dominance in the mesopolyploid Brassica oleracea.</title>
        <authorList>
            <person name="Parkin I.A."/>
            <person name="Koh C."/>
            <person name="Tang H."/>
            <person name="Robinson S.J."/>
            <person name="Kagale S."/>
            <person name="Clarke W.E."/>
            <person name="Town C.D."/>
            <person name="Nixon J."/>
            <person name="Krishnakumar V."/>
            <person name="Bidwell S.L."/>
            <person name="Denoeud F."/>
            <person name="Belcram H."/>
            <person name="Links M.G."/>
            <person name="Just J."/>
            <person name="Clarke C."/>
            <person name="Bender T."/>
            <person name="Huebert T."/>
            <person name="Mason A.S."/>
            <person name="Pires J.C."/>
            <person name="Barker G."/>
            <person name="Moore J."/>
            <person name="Walley P.G."/>
            <person name="Manoli S."/>
            <person name="Batley J."/>
            <person name="Edwards D."/>
            <person name="Nelson M.N."/>
            <person name="Wang X."/>
            <person name="Paterson A.H."/>
            <person name="King G."/>
            <person name="Bancroft I."/>
            <person name="Chalhoub B."/>
            <person name="Sharpe A.G."/>
        </authorList>
    </citation>
    <scope>NUCLEOTIDE SEQUENCE</scope>
    <source>
        <strain evidence="2 3">cv. TO1000</strain>
    </source>
</reference>
<dbReference type="Gene3D" id="2.60.40.10">
    <property type="entry name" value="Immunoglobulins"/>
    <property type="match status" value="1"/>
</dbReference>
<reference evidence="2" key="2">
    <citation type="submission" date="2015-03" db="UniProtKB">
        <authorList>
            <consortium name="EnsemblPlants"/>
        </authorList>
    </citation>
    <scope>IDENTIFICATION</scope>
</reference>
<dbReference type="GO" id="GO:0016020">
    <property type="term" value="C:membrane"/>
    <property type="evidence" value="ECO:0007669"/>
    <property type="project" value="TreeGrafter"/>
</dbReference>
<dbReference type="GeneID" id="106335043"/>
<dbReference type="PANTHER" id="PTHR15048">
    <property type="entry name" value="STARCH-BINDING DOMAIN-CONTAINING PROTEIN 1"/>
    <property type="match status" value="1"/>
</dbReference>
<protein>
    <recommendedName>
        <fullName evidence="1">CBM20 domain-containing protein</fullName>
    </recommendedName>
</protein>
<dbReference type="STRING" id="109376.A0A0D3AZB7"/>
<evidence type="ECO:0000313" key="3">
    <source>
        <dbReference type="Proteomes" id="UP000032141"/>
    </source>
</evidence>
<dbReference type="eggNOG" id="ENOG502QU99">
    <property type="taxonomic scope" value="Eukaryota"/>
</dbReference>
<keyword evidence="3" id="KW-1185">Reference proteome</keyword>
<dbReference type="GO" id="GO:2001070">
    <property type="term" value="F:starch binding"/>
    <property type="evidence" value="ECO:0007669"/>
    <property type="project" value="InterPro"/>
</dbReference>
<dbReference type="InterPro" id="IPR002044">
    <property type="entry name" value="CBM20"/>
</dbReference>
<dbReference type="RefSeq" id="XP_013628914.1">
    <property type="nucleotide sequence ID" value="XM_013773460.1"/>
</dbReference>
<organism evidence="2 3">
    <name type="scientific">Brassica oleracea var. oleracea</name>
    <dbReference type="NCBI Taxonomy" id="109376"/>
    <lineage>
        <taxon>Eukaryota</taxon>
        <taxon>Viridiplantae</taxon>
        <taxon>Streptophyta</taxon>
        <taxon>Embryophyta</taxon>
        <taxon>Tracheophyta</taxon>
        <taxon>Spermatophyta</taxon>
        <taxon>Magnoliopsida</taxon>
        <taxon>eudicotyledons</taxon>
        <taxon>Gunneridae</taxon>
        <taxon>Pentapetalae</taxon>
        <taxon>rosids</taxon>
        <taxon>malvids</taxon>
        <taxon>Brassicales</taxon>
        <taxon>Brassicaceae</taxon>
        <taxon>Brassiceae</taxon>
        <taxon>Brassica</taxon>
    </lineage>
</organism>
<dbReference type="Pfam" id="PF00686">
    <property type="entry name" value="CBM_20"/>
    <property type="match status" value="1"/>
</dbReference>
<dbReference type="OMA" id="NEHEEQF"/>
<dbReference type="Gramene" id="Bo3g001520.1">
    <property type="protein sequence ID" value="Bo3g001520.1"/>
    <property type="gene ID" value="Bo3g001520"/>
</dbReference>
<dbReference type="InterPro" id="IPR013783">
    <property type="entry name" value="Ig-like_fold"/>
</dbReference>
<dbReference type="PROSITE" id="PS51166">
    <property type="entry name" value="CBM20"/>
    <property type="match status" value="1"/>
</dbReference>
<name>A0A0D3AZB7_BRAOL</name>
<dbReference type="EnsemblPlants" id="Bo3g001520.1">
    <property type="protein sequence ID" value="Bo3g001520.1"/>
    <property type="gene ID" value="Bo3g001520"/>
</dbReference>
<dbReference type="AlphaFoldDB" id="A0A0D3AZB7"/>
<dbReference type="KEGG" id="boe:106335043"/>
<proteinExistence type="predicted"/>